<dbReference type="AlphaFoldDB" id="A0A5B9Q668"/>
<dbReference type="EMBL" id="CP042913">
    <property type="protein sequence ID" value="QEG34487.1"/>
    <property type="molecule type" value="Genomic_DNA"/>
</dbReference>
<dbReference type="InterPro" id="IPR036439">
    <property type="entry name" value="Dockerin_dom_sf"/>
</dbReference>
<dbReference type="InterPro" id="IPR030895">
    <property type="entry name" value="T5SS_PEPC_rpt"/>
</dbReference>
<dbReference type="NCBIfam" id="TIGR02595">
    <property type="entry name" value="PEP_CTERM"/>
    <property type="match status" value="1"/>
</dbReference>
<name>A0A5B9Q668_9BACT</name>
<dbReference type="InterPro" id="IPR002105">
    <property type="entry name" value="Dockerin_1_rpt"/>
</dbReference>
<evidence type="ECO:0000259" key="1">
    <source>
        <dbReference type="Pfam" id="PF07589"/>
    </source>
</evidence>
<sequence length="621" mass="63144">MRLLMSIQSSSLVPRLMEVGRALLPVFRSTARSGRSTGSVLVPRWLAGLAVLTLVGLQSSVHADLSVVGDTDPTPGNISDAGGPIGGDLIIGDTGIAGLFMDSFPPFSGTLAPIESDNGIIGNQEGSIGAATLEDFNGGDWIVTNTFFLGNAGQGFLDLSDSASVEALDFVVGALETGDGVGTITGQGSRIITDGLIVGDFGTGQLDVNARGILVSGDGGSDSIIGNESGGVGIVNVTGIGSRWNVGTSGTNANLFVGNGALNLLDPGQGTLNIANRAIVQVAGSTFINRGGQVVLSTGGRLRRLPSASGLIEIEGELYGDGYVDGPVLVGPFGQIGSSAGDVTFRDNLVFSGPVDNFGTIFVQDGQMDFNATLLPLINNFEIVVRNGVMNFPAGLENEPGGTISIGGNSTLHGLINNNGGDIQILSNSEVLFVGDLTFTSAGLLGLAAGPSAGTLDITGTADLTDAIISLDYSAGVLPTPGDSYQLLHAVGGVTGTFPQVASAGGRLWDIDLMGTTDTLFATATAAIALPVGADFNGDGIVNQLDMQIWQNNYGRTAPPDLSALGDADGDGDVDGLDFLKIQQQYGGMGMPLTAALANVPEPSSLVLMLGAVLGFGLRRR</sequence>
<dbReference type="Pfam" id="PF00404">
    <property type="entry name" value="Dockerin_1"/>
    <property type="match status" value="1"/>
</dbReference>
<evidence type="ECO:0000313" key="3">
    <source>
        <dbReference type="Proteomes" id="UP000323917"/>
    </source>
</evidence>
<proteinExistence type="predicted"/>
<dbReference type="OrthoDB" id="239437at2"/>
<feature type="domain" description="Ice-binding protein C-terminal" evidence="1">
    <location>
        <begin position="600"/>
        <end position="621"/>
    </location>
</feature>
<dbReference type="KEGG" id="bgok:Pr1d_17670"/>
<dbReference type="SUPFAM" id="SSF63446">
    <property type="entry name" value="Type I dockerin domain"/>
    <property type="match status" value="1"/>
</dbReference>
<protein>
    <recommendedName>
        <fullName evidence="1">Ice-binding protein C-terminal domain-containing protein</fullName>
    </recommendedName>
</protein>
<dbReference type="PROSITE" id="PS00018">
    <property type="entry name" value="EF_HAND_1"/>
    <property type="match status" value="1"/>
</dbReference>
<dbReference type="Gene3D" id="1.10.1330.10">
    <property type="entry name" value="Dockerin domain"/>
    <property type="match status" value="1"/>
</dbReference>
<reference evidence="2 3" key="1">
    <citation type="submission" date="2019-08" db="EMBL/GenBank/DDBJ databases">
        <title>Deep-cultivation of Planctomycetes and their phenomic and genomic characterization uncovers novel biology.</title>
        <authorList>
            <person name="Wiegand S."/>
            <person name="Jogler M."/>
            <person name="Boedeker C."/>
            <person name="Pinto D."/>
            <person name="Vollmers J."/>
            <person name="Rivas-Marin E."/>
            <person name="Kohn T."/>
            <person name="Peeters S.H."/>
            <person name="Heuer A."/>
            <person name="Rast P."/>
            <person name="Oberbeckmann S."/>
            <person name="Bunk B."/>
            <person name="Jeske O."/>
            <person name="Meyerdierks A."/>
            <person name="Storesund J.E."/>
            <person name="Kallscheuer N."/>
            <person name="Luecker S."/>
            <person name="Lage O.M."/>
            <person name="Pohl T."/>
            <person name="Merkel B.J."/>
            <person name="Hornburger P."/>
            <person name="Mueller R.-W."/>
            <person name="Bruemmer F."/>
            <person name="Labrenz M."/>
            <person name="Spormann A.M."/>
            <person name="Op den Camp H."/>
            <person name="Overmann J."/>
            <person name="Amann R."/>
            <person name="Jetten M.S.M."/>
            <person name="Mascher T."/>
            <person name="Medema M.H."/>
            <person name="Devos D.P."/>
            <person name="Kaster A.-K."/>
            <person name="Ovreas L."/>
            <person name="Rohde M."/>
            <person name="Galperin M.Y."/>
            <person name="Jogler C."/>
        </authorList>
    </citation>
    <scope>NUCLEOTIDE SEQUENCE [LARGE SCALE GENOMIC DNA]</scope>
    <source>
        <strain evidence="2 3">Pr1d</strain>
    </source>
</reference>
<dbReference type="InterPro" id="IPR018247">
    <property type="entry name" value="EF_Hand_1_Ca_BS"/>
</dbReference>
<dbReference type="Pfam" id="PF07589">
    <property type="entry name" value="PEP-CTERM"/>
    <property type="match status" value="1"/>
</dbReference>
<gene>
    <name evidence="2" type="ORF">Pr1d_17670</name>
</gene>
<dbReference type="InterPro" id="IPR013424">
    <property type="entry name" value="Ice-binding_C"/>
</dbReference>
<evidence type="ECO:0000313" key="2">
    <source>
        <dbReference type="EMBL" id="QEG34487.1"/>
    </source>
</evidence>
<keyword evidence="3" id="KW-1185">Reference proteome</keyword>
<dbReference type="GO" id="GO:0004553">
    <property type="term" value="F:hydrolase activity, hydrolyzing O-glycosyl compounds"/>
    <property type="evidence" value="ECO:0007669"/>
    <property type="project" value="InterPro"/>
</dbReference>
<organism evidence="2 3">
    <name type="scientific">Bythopirellula goksoeyrii</name>
    <dbReference type="NCBI Taxonomy" id="1400387"/>
    <lineage>
        <taxon>Bacteria</taxon>
        <taxon>Pseudomonadati</taxon>
        <taxon>Planctomycetota</taxon>
        <taxon>Planctomycetia</taxon>
        <taxon>Pirellulales</taxon>
        <taxon>Lacipirellulaceae</taxon>
        <taxon>Bythopirellula</taxon>
    </lineage>
</organism>
<dbReference type="Proteomes" id="UP000323917">
    <property type="component" value="Chromosome"/>
</dbReference>
<dbReference type="NCBIfam" id="TIGR04393">
    <property type="entry name" value="rpt_T5SS_PEPC"/>
    <property type="match status" value="2"/>
</dbReference>
<accession>A0A5B9Q668</accession>
<dbReference type="RefSeq" id="WP_148073134.1">
    <property type="nucleotide sequence ID" value="NZ_CP042913.1"/>
</dbReference>
<dbReference type="GO" id="GO:0000272">
    <property type="term" value="P:polysaccharide catabolic process"/>
    <property type="evidence" value="ECO:0007669"/>
    <property type="project" value="InterPro"/>
</dbReference>